<sequence length="60" mass="7062">MDNDKTRLGAYELSINAEKKNDYFTIDYCCSSYLDFNSGVFGLDVDLPKHWRYPIARDYL</sequence>
<evidence type="ECO:0000313" key="2">
    <source>
        <dbReference type="Proteomes" id="UP000652176"/>
    </source>
</evidence>
<comment type="caution">
    <text evidence="1">The sequence shown here is derived from an EMBL/GenBank/DDBJ whole genome shotgun (WGS) entry which is preliminary data.</text>
</comment>
<dbReference type="EMBL" id="JACXSS010000001">
    <property type="protein sequence ID" value="MBD9355960.1"/>
    <property type="molecule type" value="Genomic_DNA"/>
</dbReference>
<evidence type="ECO:0000313" key="1">
    <source>
        <dbReference type="EMBL" id="MBD9355960.1"/>
    </source>
</evidence>
<organism evidence="1 2">
    <name type="scientific">Methylomonas albis</name>
    <dbReference type="NCBI Taxonomy" id="1854563"/>
    <lineage>
        <taxon>Bacteria</taxon>
        <taxon>Pseudomonadati</taxon>
        <taxon>Pseudomonadota</taxon>
        <taxon>Gammaproteobacteria</taxon>
        <taxon>Methylococcales</taxon>
        <taxon>Methylococcaceae</taxon>
        <taxon>Methylomonas</taxon>
    </lineage>
</organism>
<name>A0ABR9CZ31_9GAMM</name>
<protein>
    <submittedName>
        <fullName evidence="1">Uncharacterized protein</fullName>
    </submittedName>
</protein>
<dbReference type="RefSeq" id="WP_192374351.1">
    <property type="nucleotide sequence ID" value="NZ_CAJHIV010000001.1"/>
</dbReference>
<keyword evidence="2" id="KW-1185">Reference proteome</keyword>
<gene>
    <name evidence="1" type="ORF">IE877_08680</name>
</gene>
<accession>A0ABR9CZ31</accession>
<reference evidence="1 2" key="1">
    <citation type="submission" date="2020-09" db="EMBL/GenBank/DDBJ databases">
        <title>Methylomonas albis sp. nov. and Methylomonas fluvii sp. nov.: Two cold-adapted methanotrophs from the River Elbe and an amended description of Methylovulum psychrotolerans strain Eb1.</title>
        <authorList>
            <person name="Bussmann I.K."/>
            <person name="Klings K.-W."/>
            <person name="Warnstedt J."/>
            <person name="Hoppert M."/>
            <person name="Saborowski A."/>
            <person name="Horn F."/>
            <person name="Liebner S."/>
        </authorList>
    </citation>
    <scope>NUCLEOTIDE SEQUENCE [LARGE SCALE GENOMIC DNA]</scope>
    <source>
        <strain evidence="1 2">EbA</strain>
    </source>
</reference>
<dbReference type="Proteomes" id="UP000652176">
    <property type="component" value="Unassembled WGS sequence"/>
</dbReference>
<proteinExistence type="predicted"/>